<protein>
    <submittedName>
        <fullName evidence="2">Uncharacterized protein</fullName>
    </submittedName>
</protein>
<gene>
    <name evidence="2" type="ORF">FLONG3_6523</name>
</gene>
<dbReference type="Proteomes" id="UP000266234">
    <property type="component" value="Unassembled WGS sequence"/>
</dbReference>
<accession>A0A395SL83</accession>
<proteinExistence type="predicted"/>
<dbReference type="EMBL" id="PXOG01000145">
    <property type="protein sequence ID" value="RGP72885.1"/>
    <property type="molecule type" value="Genomic_DNA"/>
</dbReference>
<feature type="compositionally biased region" description="Basic and acidic residues" evidence="1">
    <location>
        <begin position="118"/>
        <end position="129"/>
    </location>
</feature>
<feature type="region of interest" description="Disordered" evidence="1">
    <location>
        <begin position="118"/>
        <end position="146"/>
    </location>
</feature>
<evidence type="ECO:0000313" key="3">
    <source>
        <dbReference type="Proteomes" id="UP000266234"/>
    </source>
</evidence>
<feature type="compositionally biased region" description="Polar residues" evidence="1">
    <location>
        <begin position="131"/>
        <end position="146"/>
    </location>
</feature>
<evidence type="ECO:0000256" key="1">
    <source>
        <dbReference type="SAM" id="MobiDB-lite"/>
    </source>
</evidence>
<organism evidence="2 3">
    <name type="scientific">Fusarium longipes</name>
    <dbReference type="NCBI Taxonomy" id="694270"/>
    <lineage>
        <taxon>Eukaryota</taxon>
        <taxon>Fungi</taxon>
        <taxon>Dikarya</taxon>
        <taxon>Ascomycota</taxon>
        <taxon>Pezizomycotina</taxon>
        <taxon>Sordariomycetes</taxon>
        <taxon>Hypocreomycetidae</taxon>
        <taxon>Hypocreales</taxon>
        <taxon>Nectriaceae</taxon>
        <taxon>Fusarium</taxon>
    </lineage>
</organism>
<dbReference type="STRING" id="694270.A0A395SL83"/>
<evidence type="ECO:0000313" key="2">
    <source>
        <dbReference type="EMBL" id="RGP72885.1"/>
    </source>
</evidence>
<reference evidence="2 3" key="1">
    <citation type="journal article" date="2018" name="PLoS Pathog.">
        <title>Evolution of structural diversity of trichothecenes, a family of toxins produced by plant pathogenic and entomopathogenic fungi.</title>
        <authorList>
            <person name="Proctor R.H."/>
            <person name="McCormick S.P."/>
            <person name="Kim H.S."/>
            <person name="Cardoza R.E."/>
            <person name="Stanley A.M."/>
            <person name="Lindo L."/>
            <person name="Kelly A."/>
            <person name="Brown D.W."/>
            <person name="Lee T."/>
            <person name="Vaughan M.M."/>
            <person name="Alexander N.J."/>
            <person name="Busman M."/>
            <person name="Gutierrez S."/>
        </authorList>
    </citation>
    <scope>NUCLEOTIDE SEQUENCE [LARGE SCALE GENOMIC DNA]</scope>
    <source>
        <strain evidence="2 3">NRRL 20695</strain>
    </source>
</reference>
<sequence>MANKQLDVIETQDTVERQAFVGRMSLRDIRRTMKRDPDGNGISALGYDGVLRTFDADRNVLDAVDLDPTHIREYYDGRPLPERLLTADGRKVSQKDMFSPNAENIPKRFTKDEIAKTETHKKEVQERENASCISTTSADNNGLNCQ</sequence>
<comment type="caution">
    <text evidence="2">The sequence shown here is derived from an EMBL/GenBank/DDBJ whole genome shotgun (WGS) entry which is preliminary data.</text>
</comment>
<name>A0A395SL83_9HYPO</name>
<keyword evidence="3" id="KW-1185">Reference proteome</keyword>
<dbReference type="AlphaFoldDB" id="A0A395SL83"/>
<dbReference type="OrthoDB" id="3660917at2759"/>